<evidence type="ECO:0000256" key="6">
    <source>
        <dbReference type="ARBA" id="ARBA00022989"/>
    </source>
</evidence>
<sequence>MSSSTEGRRDRWRSFAADTLALIIFFTVTGILNERYIAGMGWDQVLHARMLGAGLMVLSGRPYGLWRDWIMGFASASRRSQLLWDSLALVSFQVPIYAGILAISGANAAEVLHGTVGVTVIMLTLGRPYGAFLNFVRARFGLPAGGDKPMSLNS</sequence>
<feature type="transmembrane region" description="Helical" evidence="8">
    <location>
        <begin position="82"/>
        <end position="105"/>
    </location>
</feature>
<keyword evidence="1 8" id="KW-0813">Transport</keyword>
<evidence type="ECO:0000256" key="5">
    <source>
        <dbReference type="ARBA" id="ARBA00022970"/>
    </source>
</evidence>
<evidence type="ECO:0000256" key="8">
    <source>
        <dbReference type="HAMAP-Rule" id="MF_00914"/>
    </source>
</evidence>
<gene>
    <name evidence="8 9" type="primary">alaE</name>
    <name evidence="9" type="ORF">DYL61_19300</name>
</gene>
<proteinExistence type="inferred from homology"/>
<dbReference type="HAMAP" id="MF_00914">
    <property type="entry name" value="L_Ala_exporter"/>
    <property type="match status" value="1"/>
</dbReference>
<evidence type="ECO:0000256" key="4">
    <source>
        <dbReference type="ARBA" id="ARBA00022692"/>
    </source>
</evidence>
<keyword evidence="2 8" id="KW-1003">Cell membrane</keyword>
<name>A0A4Z0AY75_9PSED</name>
<evidence type="ECO:0000256" key="7">
    <source>
        <dbReference type="ARBA" id="ARBA00023136"/>
    </source>
</evidence>
<keyword evidence="3 8" id="KW-0997">Cell inner membrane</keyword>
<accession>A0A4Z0AY75</accession>
<dbReference type="Pfam" id="PF06610">
    <property type="entry name" value="AlaE"/>
    <property type="match status" value="1"/>
</dbReference>
<reference evidence="9 10" key="1">
    <citation type="journal article" date="2019" name="Syst. Appl. Microbiol.">
        <title>New species of pathogenic Pseudomonas isolated from citrus in Tunisia: Proposal of Pseudomonas kairouanensis sp. nov. and Pseudomonas nabeulensis sp. nov.</title>
        <authorList>
            <person name="Oueslati M."/>
            <person name="Mulet M."/>
            <person name="Gomila M."/>
            <person name="Berge O."/>
            <person name="Hajlaoui M.R."/>
            <person name="Lalucat J."/>
            <person name="Sadfi-Zouaoui N."/>
            <person name="Garcia-Valdes E."/>
        </authorList>
    </citation>
    <scope>NUCLEOTIDE SEQUENCE [LARGE SCALE GENOMIC DNA]</scope>
    <source>
        <strain evidence="9 10">E10B</strain>
    </source>
</reference>
<protein>
    <recommendedName>
        <fullName evidence="8">L-alanine exporter AlaE</fullName>
    </recommendedName>
</protein>
<dbReference type="GO" id="GO:0005886">
    <property type="term" value="C:plasma membrane"/>
    <property type="evidence" value="ECO:0007669"/>
    <property type="project" value="UniProtKB-SubCell"/>
</dbReference>
<comment type="subcellular location">
    <subcellularLocation>
        <location evidence="8">Cell inner membrane</location>
        <topology evidence="8">Multi-pass membrane protein</topology>
    </subcellularLocation>
</comment>
<dbReference type="EMBL" id="QUZT01000037">
    <property type="protein sequence ID" value="TFY91303.1"/>
    <property type="molecule type" value="Genomic_DNA"/>
</dbReference>
<organism evidence="9 10">
    <name type="scientific">Pseudomonas nabeulensis</name>
    <dbReference type="NCBI Taxonomy" id="2293833"/>
    <lineage>
        <taxon>Bacteria</taxon>
        <taxon>Pseudomonadati</taxon>
        <taxon>Pseudomonadota</taxon>
        <taxon>Gammaproteobacteria</taxon>
        <taxon>Pseudomonadales</taxon>
        <taxon>Pseudomonadaceae</taxon>
        <taxon>Pseudomonas</taxon>
    </lineage>
</organism>
<dbReference type="Proteomes" id="UP000297734">
    <property type="component" value="Unassembled WGS sequence"/>
</dbReference>
<comment type="function">
    <text evidence="8">Exports L-alanine.</text>
</comment>
<keyword evidence="7 8" id="KW-0472">Membrane</keyword>
<dbReference type="AlphaFoldDB" id="A0A4Z0AY75"/>
<keyword evidence="6 8" id="KW-1133">Transmembrane helix</keyword>
<keyword evidence="5 8" id="KW-0029">Amino-acid transport</keyword>
<comment type="similarity">
    <text evidence="8">Belongs to the AlaE exporter family.</text>
</comment>
<feature type="transmembrane region" description="Helical" evidence="8">
    <location>
        <begin position="44"/>
        <end position="61"/>
    </location>
</feature>
<evidence type="ECO:0000256" key="1">
    <source>
        <dbReference type="ARBA" id="ARBA00022448"/>
    </source>
</evidence>
<dbReference type="InterPro" id="IPR010574">
    <property type="entry name" value="Ala_export_AlaE"/>
</dbReference>
<dbReference type="GO" id="GO:0032973">
    <property type="term" value="P:amino acid export across plasma membrane"/>
    <property type="evidence" value="ECO:0007669"/>
    <property type="project" value="UniProtKB-UniRule"/>
</dbReference>
<feature type="transmembrane region" description="Helical" evidence="8">
    <location>
        <begin position="12"/>
        <end position="32"/>
    </location>
</feature>
<evidence type="ECO:0000256" key="3">
    <source>
        <dbReference type="ARBA" id="ARBA00022519"/>
    </source>
</evidence>
<evidence type="ECO:0000313" key="10">
    <source>
        <dbReference type="Proteomes" id="UP000297734"/>
    </source>
</evidence>
<dbReference type="OrthoDB" id="9006207at2"/>
<comment type="caution">
    <text evidence="9">The sequence shown here is derived from an EMBL/GenBank/DDBJ whole genome shotgun (WGS) entry which is preliminary data.</text>
</comment>
<keyword evidence="10" id="KW-1185">Reference proteome</keyword>
<evidence type="ECO:0000256" key="2">
    <source>
        <dbReference type="ARBA" id="ARBA00022475"/>
    </source>
</evidence>
<dbReference type="GO" id="GO:0034639">
    <property type="term" value="F:L-amino acid efflux transmembrane transporter activity"/>
    <property type="evidence" value="ECO:0007669"/>
    <property type="project" value="UniProtKB-UniRule"/>
</dbReference>
<dbReference type="RefSeq" id="WP_135309644.1">
    <property type="nucleotide sequence ID" value="NZ_QUZT01000037.1"/>
</dbReference>
<evidence type="ECO:0000313" key="9">
    <source>
        <dbReference type="EMBL" id="TFY91303.1"/>
    </source>
</evidence>
<feature type="transmembrane region" description="Helical" evidence="8">
    <location>
        <begin position="111"/>
        <end position="130"/>
    </location>
</feature>
<keyword evidence="4 8" id="KW-0812">Transmembrane</keyword>